<organism evidence="1 2">
    <name type="scientific">Phenylobacterium conjunctum</name>
    <dbReference type="NCBI Taxonomy" id="1298959"/>
    <lineage>
        <taxon>Bacteria</taxon>
        <taxon>Pseudomonadati</taxon>
        <taxon>Pseudomonadota</taxon>
        <taxon>Alphaproteobacteria</taxon>
        <taxon>Caulobacterales</taxon>
        <taxon>Caulobacteraceae</taxon>
        <taxon>Phenylobacterium</taxon>
    </lineage>
</organism>
<evidence type="ECO:0000313" key="1">
    <source>
        <dbReference type="EMBL" id="MFD1191355.1"/>
    </source>
</evidence>
<accession>A0ABW3T2Y5</accession>
<dbReference type="EMBL" id="JBHTLQ010000026">
    <property type="protein sequence ID" value="MFD1191355.1"/>
    <property type="molecule type" value="Genomic_DNA"/>
</dbReference>
<name>A0ABW3T2Y5_9CAUL</name>
<reference evidence="2" key="1">
    <citation type="journal article" date="2019" name="Int. J. Syst. Evol. Microbiol.">
        <title>The Global Catalogue of Microorganisms (GCM) 10K type strain sequencing project: providing services to taxonomists for standard genome sequencing and annotation.</title>
        <authorList>
            <consortium name="The Broad Institute Genomics Platform"/>
            <consortium name="The Broad Institute Genome Sequencing Center for Infectious Disease"/>
            <person name="Wu L."/>
            <person name="Ma J."/>
        </authorList>
    </citation>
    <scope>NUCLEOTIDE SEQUENCE [LARGE SCALE GENOMIC DNA]</scope>
    <source>
        <strain evidence="2">CCUG 55074</strain>
    </source>
</reference>
<proteinExistence type="predicted"/>
<evidence type="ECO:0000313" key="2">
    <source>
        <dbReference type="Proteomes" id="UP001597216"/>
    </source>
</evidence>
<dbReference type="RefSeq" id="WP_377353787.1">
    <property type="nucleotide sequence ID" value="NZ_JBHTLQ010000026.1"/>
</dbReference>
<protein>
    <submittedName>
        <fullName evidence="1">Uncharacterized protein</fullName>
    </submittedName>
</protein>
<dbReference type="Proteomes" id="UP001597216">
    <property type="component" value="Unassembled WGS sequence"/>
</dbReference>
<gene>
    <name evidence="1" type="ORF">ACFQ27_12265</name>
</gene>
<sequence>MAAAESYEAEVRAILSVIGPVQAEPFLSSGHAERFWRMTWMALAAHEIDEFDAIDSARLRIDLHYDYPSRISRA</sequence>
<keyword evidence="2" id="KW-1185">Reference proteome</keyword>
<comment type="caution">
    <text evidence="1">The sequence shown here is derived from an EMBL/GenBank/DDBJ whole genome shotgun (WGS) entry which is preliminary data.</text>
</comment>